<dbReference type="Proteomes" id="UP000653631">
    <property type="component" value="Unassembled WGS sequence"/>
</dbReference>
<dbReference type="NCBIfam" id="NF047421">
    <property type="entry name" value="YfmH_fam"/>
    <property type="match status" value="1"/>
</dbReference>
<dbReference type="Pfam" id="PF05193">
    <property type="entry name" value="Peptidase_M16_C"/>
    <property type="match status" value="1"/>
</dbReference>
<evidence type="ECO:0000259" key="6">
    <source>
        <dbReference type="Pfam" id="PF00675"/>
    </source>
</evidence>
<gene>
    <name evidence="8" type="ORF">LF01B1_05330</name>
    <name evidence="9" type="ORF">P8634_02875</name>
</gene>
<evidence type="ECO:0000256" key="1">
    <source>
        <dbReference type="ARBA" id="ARBA00007261"/>
    </source>
</evidence>
<dbReference type="PANTHER" id="PTHR43690:SF17">
    <property type="entry name" value="PROTEIN YHJJ"/>
    <property type="match status" value="1"/>
</dbReference>
<evidence type="ECO:0000256" key="5">
    <source>
        <dbReference type="ARBA" id="ARBA00023049"/>
    </source>
</evidence>
<reference evidence="8 10" key="1">
    <citation type="submission" date="2021-01" db="EMBL/GenBank/DDBJ databases">
        <title>Development of a method for detection of lactic acid bacteria that cause putrefactive shochu mash.</title>
        <authorList>
            <person name="Takashita H."/>
            <person name="Fujihara E."/>
            <person name="Takayama K."/>
            <person name="Yamamoto H."/>
            <person name="Mizutani M."/>
            <person name="Kajiwara Y."/>
        </authorList>
    </citation>
    <scope>NUCLEOTIDE SEQUENCE [LARGE SCALE GENOMIC DNA]</scope>
    <source>
        <strain evidence="8 10">01-B1</strain>
    </source>
</reference>
<name>A0A158SL94_LIMFE</name>
<reference evidence="9" key="2">
    <citation type="submission" date="2023-04" db="EMBL/GenBank/DDBJ databases">
        <title>Genomic of Limosilactobacillus fermentum MSJK0025.</title>
        <authorList>
            <person name="Yang S."/>
        </authorList>
    </citation>
    <scope>NUCLEOTIDE SEQUENCE</scope>
    <source>
        <strain evidence="9">MSJK0025</strain>
    </source>
</reference>
<keyword evidence="4" id="KW-0862">Zinc</keyword>
<dbReference type="InterPro" id="IPR011765">
    <property type="entry name" value="Pept_M16_N"/>
</dbReference>
<evidence type="ECO:0000313" key="10">
    <source>
        <dbReference type="Proteomes" id="UP000653631"/>
    </source>
</evidence>
<organism evidence="9 11">
    <name type="scientific">Limosilactobacillus fermentum</name>
    <name type="common">Lactobacillus fermentum</name>
    <dbReference type="NCBI Taxonomy" id="1613"/>
    <lineage>
        <taxon>Bacteria</taxon>
        <taxon>Bacillati</taxon>
        <taxon>Bacillota</taxon>
        <taxon>Bacilli</taxon>
        <taxon>Lactobacillales</taxon>
        <taxon>Lactobacillaceae</taxon>
        <taxon>Limosilactobacillus</taxon>
    </lineage>
</organism>
<dbReference type="EMBL" id="BOLH01000004">
    <property type="protein sequence ID" value="GIC71518.1"/>
    <property type="molecule type" value="Genomic_DNA"/>
</dbReference>
<proteinExistence type="inferred from homology"/>
<evidence type="ECO:0000313" key="9">
    <source>
        <dbReference type="EMBL" id="WFR89695.1"/>
    </source>
</evidence>
<evidence type="ECO:0000313" key="11">
    <source>
        <dbReference type="Proteomes" id="UP001218104"/>
    </source>
</evidence>
<accession>A0A158SL94</accession>
<evidence type="ECO:0000256" key="4">
    <source>
        <dbReference type="ARBA" id="ARBA00022833"/>
    </source>
</evidence>
<feature type="domain" description="Peptidase M16 N-terminal" evidence="6">
    <location>
        <begin position="61"/>
        <end position="169"/>
    </location>
</feature>
<dbReference type="InterPro" id="IPR050626">
    <property type="entry name" value="Peptidase_M16"/>
</dbReference>
<keyword evidence="3" id="KW-0378">Hydrolase</keyword>
<dbReference type="Gene3D" id="3.30.830.10">
    <property type="entry name" value="Metalloenzyme, LuxS/M16 peptidase-like"/>
    <property type="match status" value="2"/>
</dbReference>
<dbReference type="EMBL" id="CP121468">
    <property type="protein sequence ID" value="WFR89695.1"/>
    <property type="molecule type" value="Genomic_DNA"/>
</dbReference>
<dbReference type="Pfam" id="PF00675">
    <property type="entry name" value="Peptidase_M16"/>
    <property type="match status" value="1"/>
</dbReference>
<protein>
    <submittedName>
        <fullName evidence="8">Peptidase M16</fullName>
    </submittedName>
    <submittedName>
        <fullName evidence="9">Pitrilysin family protein</fullName>
    </submittedName>
</protein>
<dbReference type="GO" id="GO:0006508">
    <property type="term" value="P:proteolysis"/>
    <property type="evidence" value="ECO:0007669"/>
    <property type="project" value="UniProtKB-KW"/>
</dbReference>
<sequence>MEKLDYPAYGRELYKTTLANGLKINLLPMPDYHKTYAILTTDFGSVDNTFVIDGQQQTVPNGVAHFLEHKLFEKADHDAFDLFGALGADANAFTSFTQTSYLFSTTAHLHESLDVLLDFVFDPYFTEQTVDKEKGIIGQEIRMYADSPDNRLYMGTLGNLYPEDPVKIDIAGSEDSIAKITPELLYQIHRTFYQPGNMNLFVVGNLDPDRVVEWVQANQTLANWPAAPLPVHTFAPVDPQANDVVPFATLEMPVARPKAMIGLRGISDFESGQERLRFVQAIGMALELLFDDTSENYLRMYNEEVLDDSFGFGLEIERGFHFATFASETNRPEAFADAIIDILRRAPGELDAARDQFEAIKRGQVGRLVACLDSPEQIANRFSGHLFDQATIFDELASLESITFADLQNAVAQLIVPQRLSAFFVLPEGKQEV</sequence>
<evidence type="ECO:0000259" key="7">
    <source>
        <dbReference type="Pfam" id="PF05193"/>
    </source>
</evidence>
<dbReference type="Proteomes" id="UP001218104">
    <property type="component" value="Chromosome"/>
</dbReference>
<evidence type="ECO:0000256" key="3">
    <source>
        <dbReference type="ARBA" id="ARBA00022801"/>
    </source>
</evidence>
<dbReference type="GO" id="GO:0046872">
    <property type="term" value="F:metal ion binding"/>
    <property type="evidence" value="ECO:0007669"/>
    <property type="project" value="InterPro"/>
</dbReference>
<dbReference type="PANTHER" id="PTHR43690">
    <property type="entry name" value="NARDILYSIN"/>
    <property type="match status" value="1"/>
</dbReference>
<keyword evidence="5" id="KW-0482">Metalloprotease</keyword>
<dbReference type="RefSeq" id="WP_003682803.1">
    <property type="nucleotide sequence ID" value="NZ_BJLV01000006.1"/>
</dbReference>
<dbReference type="InterPro" id="IPR011249">
    <property type="entry name" value="Metalloenz_LuxS/M16"/>
</dbReference>
<feature type="domain" description="Peptidase M16 C-terminal" evidence="7">
    <location>
        <begin position="179"/>
        <end position="349"/>
    </location>
</feature>
<dbReference type="InterPro" id="IPR007863">
    <property type="entry name" value="Peptidase_M16_C"/>
</dbReference>
<dbReference type="SUPFAM" id="SSF63411">
    <property type="entry name" value="LuxS/MPP-like metallohydrolase"/>
    <property type="match status" value="2"/>
</dbReference>
<dbReference type="AlphaFoldDB" id="A0A158SL94"/>
<evidence type="ECO:0000256" key="2">
    <source>
        <dbReference type="ARBA" id="ARBA00022670"/>
    </source>
</evidence>
<dbReference type="GO" id="GO:0008237">
    <property type="term" value="F:metallopeptidase activity"/>
    <property type="evidence" value="ECO:0007669"/>
    <property type="project" value="UniProtKB-KW"/>
</dbReference>
<keyword evidence="2" id="KW-0645">Protease</keyword>
<comment type="similarity">
    <text evidence="1">Belongs to the peptidase M16 family.</text>
</comment>
<evidence type="ECO:0000313" key="8">
    <source>
        <dbReference type="EMBL" id="GIC71518.1"/>
    </source>
</evidence>